<keyword evidence="1" id="KW-0472">Membrane</keyword>
<dbReference type="EMBL" id="JAGKQM010000017">
    <property type="protein sequence ID" value="KAH0868497.1"/>
    <property type="molecule type" value="Genomic_DNA"/>
</dbReference>
<proteinExistence type="predicted"/>
<evidence type="ECO:0000313" key="3">
    <source>
        <dbReference type="Proteomes" id="UP000824890"/>
    </source>
</evidence>
<keyword evidence="1" id="KW-1133">Transmembrane helix</keyword>
<evidence type="ECO:0000313" key="2">
    <source>
        <dbReference type="EMBL" id="KAH0868497.1"/>
    </source>
</evidence>
<keyword evidence="1" id="KW-0812">Transmembrane</keyword>
<dbReference type="Proteomes" id="UP000824890">
    <property type="component" value="Unassembled WGS sequence"/>
</dbReference>
<evidence type="ECO:0000256" key="1">
    <source>
        <dbReference type="SAM" id="Phobius"/>
    </source>
</evidence>
<protein>
    <submittedName>
        <fullName evidence="2">Uncharacterized protein</fullName>
    </submittedName>
</protein>
<name>A0ABQ7YLI9_BRANA</name>
<sequence length="134" mass="15069">MEWVTQKNGLFWRDSLPGDNSSEDQHASLPIIGIAVVDILDLKHTLTILALPFTYSIHISVILHCRLYRKVMTTHAMISQLLELIMPTCGVNYPAGSSISFNSQINKFSNNALFILLQENYVLYFSIIAIGPMN</sequence>
<reference evidence="2 3" key="1">
    <citation type="submission" date="2021-05" db="EMBL/GenBank/DDBJ databases">
        <title>Genome Assembly of Synthetic Allotetraploid Brassica napus Reveals Homoeologous Exchanges between Subgenomes.</title>
        <authorList>
            <person name="Davis J.T."/>
        </authorList>
    </citation>
    <scope>NUCLEOTIDE SEQUENCE [LARGE SCALE GENOMIC DNA]</scope>
    <source>
        <strain evidence="3">cv. Da-Ae</strain>
        <tissue evidence="2">Seedling</tissue>
    </source>
</reference>
<keyword evidence="3" id="KW-1185">Reference proteome</keyword>
<comment type="caution">
    <text evidence="2">The sequence shown here is derived from an EMBL/GenBank/DDBJ whole genome shotgun (WGS) entry which is preliminary data.</text>
</comment>
<feature type="transmembrane region" description="Helical" evidence="1">
    <location>
        <begin position="46"/>
        <end position="68"/>
    </location>
</feature>
<gene>
    <name evidence="2" type="ORF">HID58_075519</name>
</gene>
<accession>A0ABQ7YLI9</accession>
<organism evidence="2 3">
    <name type="scientific">Brassica napus</name>
    <name type="common">Rape</name>
    <dbReference type="NCBI Taxonomy" id="3708"/>
    <lineage>
        <taxon>Eukaryota</taxon>
        <taxon>Viridiplantae</taxon>
        <taxon>Streptophyta</taxon>
        <taxon>Embryophyta</taxon>
        <taxon>Tracheophyta</taxon>
        <taxon>Spermatophyta</taxon>
        <taxon>Magnoliopsida</taxon>
        <taxon>eudicotyledons</taxon>
        <taxon>Gunneridae</taxon>
        <taxon>Pentapetalae</taxon>
        <taxon>rosids</taxon>
        <taxon>malvids</taxon>
        <taxon>Brassicales</taxon>
        <taxon>Brassicaceae</taxon>
        <taxon>Brassiceae</taxon>
        <taxon>Brassica</taxon>
    </lineage>
</organism>